<proteinExistence type="predicted"/>
<evidence type="ECO:0000313" key="2">
    <source>
        <dbReference type="EMBL" id="CAB9514366.1"/>
    </source>
</evidence>
<organism evidence="2 3">
    <name type="scientific">Seminavis robusta</name>
    <dbReference type="NCBI Taxonomy" id="568900"/>
    <lineage>
        <taxon>Eukaryota</taxon>
        <taxon>Sar</taxon>
        <taxon>Stramenopiles</taxon>
        <taxon>Ochrophyta</taxon>
        <taxon>Bacillariophyta</taxon>
        <taxon>Bacillariophyceae</taxon>
        <taxon>Bacillariophycidae</taxon>
        <taxon>Naviculales</taxon>
        <taxon>Naviculaceae</taxon>
        <taxon>Seminavis</taxon>
    </lineage>
</organism>
<protein>
    <submittedName>
        <fullName evidence="2">Uncharacterized protein</fullName>
    </submittedName>
</protein>
<evidence type="ECO:0000313" key="3">
    <source>
        <dbReference type="Proteomes" id="UP001153069"/>
    </source>
</evidence>
<dbReference type="EMBL" id="CAICTM010000648">
    <property type="protein sequence ID" value="CAB9514366.1"/>
    <property type="molecule type" value="Genomic_DNA"/>
</dbReference>
<reference evidence="2" key="1">
    <citation type="submission" date="2020-06" db="EMBL/GenBank/DDBJ databases">
        <authorList>
            <consortium name="Plant Systems Biology data submission"/>
        </authorList>
    </citation>
    <scope>NUCLEOTIDE SEQUENCE</scope>
    <source>
        <strain evidence="2">D6</strain>
    </source>
</reference>
<keyword evidence="1" id="KW-1133">Transmembrane helix</keyword>
<gene>
    <name evidence="2" type="ORF">SEMRO_649_G181240.1</name>
</gene>
<dbReference type="AlphaFoldDB" id="A0A9N8E843"/>
<evidence type="ECO:0000256" key="1">
    <source>
        <dbReference type="SAM" id="Phobius"/>
    </source>
</evidence>
<keyword evidence="1" id="KW-0812">Transmembrane</keyword>
<feature type="transmembrane region" description="Helical" evidence="1">
    <location>
        <begin position="38"/>
        <end position="55"/>
    </location>
</feature>
<accession>A0A9N8E843</accession>
<keyword evidence="3" id="KW-1185">Reference proteome</keyword>
<name>A0A9N8E843_9STRA</name>
<comment type="caution">
    <text evidence="2">The sequence shown here is derived from an EMBL/GenBank/DDBJ whole genome shotgun (WGS) entry which is preliminary data.</text>
</comment>
<keyword evidence="1" id="KW-0472">Membrane</keyword>
<sequence>MSSRSRTACSSVAITASLDDLTRNTHTMSDGCCVDMSTRLLLFLILCLIITAIIHSWGGTLFQPLVFLATVVVFIVSKQLACRTSSQDCSDFQVSVQAVKDQIMSDATAAGDLLQPPASAVYRLEDRQFGIVHKKSGDVLLEGSHSLCVMRLNFATDLKESSGLVSLKGSRVLVGPSAANTTSKSNQQQQHNNTSSVIIKGLVATATRKAYFVEETSTKDSSGRRISRVVSGNFEGGGERYKCFSGEWLASDGSRGSVTNIPEAPAVDYAIPLVIGEEEGEQADIMVV</sequence>
<dbReference type="Proteomes" id="UP001153069">
    <property type="component" value="Unassembled WGS sequence"/>
</dbReference>